<dbReference type="EMBL" id="REGN01003428">
    <property type="protein sequence ID" value="RNA22573.1"/>
    <property type="molecule type" value="Genomic_DNA"/>
</dbReference>
<organism evidence="1 2">
    <name type="scientific">Brachionus plicatilis</name>
    <name type="common">Marine rotifer</name>
    <name type="synonym">Brachionus muelleri</name>
    <dbReference type="NCBI Taxonomy" id="10195"/>
    <lineage>
        <taxon>Eukaryota</taxon>
        <taxon>Metazoa</taxon>
        <taxon>Spiralia</taxon>
        <taxon>Gnathifera</taxon>
        <taxon>Rotifera</taxon>
        <taxon>Eurotatoria</taxon>
        <taxon>Monogononta</taxon>
        <taxon>Pseudotrocha</taxon>
        <taxon>Ploima</taxon>
        <taxon>Brachionidae</taxon>
        <taxon>Brachionus</taxon>
    </lineage>
</organism>
<protein>
    <submittedName>
        <fullName evidence="1">Uncharacterized protein</fullName>
    </submittedName>
</protein>
<proteinExistence type="predicted"/>
<keyword evidence="2" id="KW-1185">Reference proteome</keyword>
<evidence type="ECO:0000313" key="1">
    <source>
        <dbReference type="EMBL" id="RNA22573.1"/>
    </source>
</evidence>
<evidence type="ECO:0000313" key="2">
    <source>
        <dbReference type="Proteomes" id="UP000276133"/>
    </source>
</evidence>
<name>A0A3M7RG62_BRAPC</name>
<reference evidence="1 2" key="1">
    <citation type="journal article" date="2018" name="Sci. Rep.">
        <title>Genomic signatures of local adaptation to the degree of environmental predictability in rotifers.</title>
        <authorList>
            <person name="Franch-Gras L."/>
            <person name="Hahn C."/>
            <person name="Garcia-Roger E.M."/>
            <person name="Carmona M.J."/>
            <person name="Serra M."/>
            <person name="Gomez A."/>
        </authorList>
    </citation>
    <scope>NUCLEOTIDE SEQUENCE [LARGE SCALE GENOMIC DNA]</scope>
    <source>
        <strain evidence="1">HYR1</strain>
    </source>
</reference>
<dbReference type="Proteomes" id="UP000276133">
    <property type="component" value="Unassembled WGS sequence"/>
</dbReference>
<gene>
    <name evidence="1" type="ORF">BpHYR1_046945</name>
</gene>
<dbReference type="AlphaFoldDB" id="A0A3M7RG62"/>
<accession>A0A3M7RG62</accession>
<sequence length="66" mass="7439">MRQDLELKFNFQFIKSGLVLRIGKIGLLLENGTTDLDAKCKSSIFKISAFENSNKQSLGFDEITIL</sequence>
<comment type="caution">
    <text evidence="1">The sequence shown here is derived from an EMBL/GenBank/DDBJ whole genome shotgun (WGS) entry which is preliminary data.</text>
</comment>